<evidence type="ECO:0000256" key="13">
    <source>
        <dbReference type="ARBA" id="ARBA00077501"/>
    </source>
</evidence>
<dbReference type="STRING" id="8469.M7BS87"/>
<dbReference type="PANTHER" id="PTHR47535">
    <property type="entry name" value="MUSCLE-SPECIFIC PROTEIN 300 KDA, ISOFORM G"/>
    <property type="match status" value="1"/>
</dbReference>
<dbReference type="InterPro" id="IPR057932">
    <property type="entry name" value="Spectrin_SYNE1_3"/>
</dbReference>
<evidence type="ECO:0000256" key="11">
    <source>
        <dbReference type="ARBA" id="ARBA00058355"/>
    </source>
</evidence>
<proteinExistence type="inferred from homology"/>
<dbReference type="Pfam" id="PF25803">
    <property type="entry name" value="Spectrin_SYNE1_2"/>
    <property type="match status" value="1"/>
</dbReference>
<dbReference type="InterPro" id="IPR052403">
    <property type="entry name" value="LINC-complex_assoc"/>
</dbReference>
<reference evidence="20" key="1">
    <citation type="journal article" date="2013" name="Nat. Genet.">
        <title>The draft genomes of soft-shell turtle and green sea turtle yield insights into the development and evolution of the turtle-specific body plan.</title>
        <authorList>
            <person name="Wang Z."/>
            <person name="Pascual-Anaya J."/>
            <person name="Zadissa A."/>
            <person name="Li W."/>
            <person name="Niimura Y."/>
            <person name="Huang Z."/>
            <person name="Li C."/>
            <person name="White S."/>
            <person name="Xiong Z."/>
            <person name="Fang D."/>
            <person name="Wang B."/>
            <person name="Ming Y."/>
            <person name="Chen Y."/>
            <person name="Zheng Y."/>
            <person name="Kuraku S."/>
            <person name="Pignatelli M."/>
            <person name="Herrero J."/>
            <person name="Beal K."/>
            <person name="Nozawa M."/>
            <person name="Li Q."/>
            <person name="Wang J."/>
            <person name="Zhang H."/>
            <person name="Yu L."/>
            <person name="Shigenobu S."/>
            <person name="Wang J."/>
            <person name="Liu J."/>
            <person name="Flicek P."/>
            <person name="Searle S."/>
            <person name="Wang J."/>
            <person name="Kuratani S."/>
            <person name="Yin Y."/>
            <person name="Aken B."/>
            <person name="Zhang G."/>
            <person name="Irie N."/>
        </authorList>
    </citation>
    <scope>NUCLEOTIDE SEQUENCE [LARGE SCALE GENOMIC DNA]</scope>
</reference>
<dbReference type="InterPro" id="IPR057933">
    <property type="entry name" value="SYNE3_dom"/>
</dbReference>
<dbReference type="PANTHER" id="PTHR47535:SF2">
    <property type="entry name" value="NESPRIN-3"/>
    <property type="match status" value="1"/>
</dbReference>
<name>M7BS87_CHEMY</name>
<evidence type="ECO:0000256" key="16">
    <source>
        <dbReference type="SAM" id="Coils"/>
    </source>
</evidence>
<feature type="coiled-coil region" evidence="16">
    <location>
        <begin position="262"/>
        <end position="364"/>
    </location>
</feature>
<evidence type="ECO:0000256" key="1">
    <source>
        <dbReference type="ARBA" id="ARBA00004427"/>
    </source>
</evidence>
<feature type="topological domain" description="Cytoplasmic" evidence="15">
    <location>
        <begin position="1"/>
        <end position="1000"/>
    </location>
</feature>
<evidence type="ECO:0000256" key="10">
    <source>
        <dbReference type="ARBA" id="ARBA00046312"/>
    </source>
</evidence>
<evidence type="ECO:0000256" key="8">
    <source>
        <dbReference type="ARBA" id="ARBA00023157"/>
    </source>
</evidence>
<gene>
    <name evidence="19" type="ORF">UY3_11875</name>
</gene>
<dbReference type="FunFam" id="1.20.58.60:FF:000247">
    <property type="entry name" value="Spectrin repeat-containing, nuclear envelope family member 3"/>
    <property type="match status" value="1"/>
</dbReference>
<evidence type="ECO:0000256" key="15">
    <source>
        <dbReference type="PROSITE-ProRule" id="PRU00385"/>
    </source>
</evidence>
<evidence type="ECO:0000256" key="12">
    <source>
        <dbReference type="ARBA" id="ARBA00074125"/>
    </source>
</evidence>
<dbReference type="Gene3D" id="1.20.58.60">
    <property type="match status" value="3"/>
</dbReference>
<evidence type="ECO:0000256" key="7">
    <source>
        <dbReference type="ARBA" id="ARBA00023136"/>
    </source>
</evidence>
<feature type="transmembrane region" description="Helical" evidence="17">
    <location>
        <begin position="1000"/>
        <end position="1022"/>
    </location>
</feature>
<keyword evidence="6 17" id="KW-1133">Transmembrane helix</keyword>
<evidence type="ECO:0000256" key="4">
    <source>
        <dbReference type="ARBA" id="ARBA00022737"/>
    </source>
</evidence>
<dbReference type="GO" id="GO:0051015">
    <property type="term" value="F:actin filament binding"/>
    <property type="evidence" value="ECO:0007669"/>
    <property type="project" value="TreeGrafter"/>
</dbReference>
<keyword evidence="9" id="KW-0539">Nucleus</keyword>
<keyword evidence="3 15" id="KW-0812">Transmembrane</keyword>
<evidence type="ECO:0000256" key="3">
    <source>
        <dbReference type="ARBA" id="ARBA00022692"/>
    </source>
</evidence>
<keyword evidence="8" id="KW-1015">Disulfide bond</keyword>
<feature type="topological domain" description="Perinuclear space" evidence="15">
    <location>
        <begin position="1022"/>
        <end position="1050"/>
    </location>
</feature>
<dbReference type="SMART" id="SM01249">
    <property type="entry name" value="KASH"/>
    <property type="match status" value="1"/>
</dbReference>
<dbReference type="Proteomes" id="UP000031443">
    <property type="component" value="Unassembled WGS sequence"/>
</dbReference>
<dbReference type="eggNOG" id="KOG0516">
    <property type="taxonomic scope" value="Eukaryota"/>
</dbReference>
<dbReference type="GO" id="GO:0005640">
    <property type="term" value="C:nuclear outer membrane"/>
    <property type="evidence" value="ECO:0007669"/>
    <property type="project" value="UniProtKB-SubCell"/>
</dbReference>
<dbReference type="FunFam" id="1.20.58.60:FF:000416">
    <property type="entry name" value="Spectrin repeat containing nuclear envelope family member 3"/>
    <property type="match status" value="1"/>
</dbReference>
<comment type="similarity">
    <text evidence="2">Belongs to the nesprin family.</text>
</comment>
<comment type="function">
    <text evidence="11">As a component of the LINC (LInker of Nucleoskeleton and Cytoskeleton) complex involved in the connection between the nuclear lamina and the cytoskeleton. The nucleocytoplasmic interactions established by the LINC complex play an important role in the transmission of mechanical forces across the nuclear envelope and in nuclear movement and positioning. Probable anchoring protein which tethers the nucleus to the cytoskeleton by binding PLEC which can associate with the intermediate filament system. Plays a role in the regulation of aortic epithelial cell morphology, and is required for flow-induced centrosome polarization and directional migration in aortic endothelial cells.</text>
</comment>
<evidence type="ECO:0000259" key="18">
    <source>
        <dbReference type="PROSITE" id="PS51049"/>
    </source>
</evidence>
<evidence type="ECO:0000256" key="9">
    <source>
        <dbReference type="ARBA" id="ARBA00023242"/>
    </source>
</evidence>
<dbReference type="GO" id="GO:0005791">
    <property type="term" value="C:rough endoplasmic reticulum"/>
    <property type="evidence" value="ECO:0007669"/>
    <property type="project" value="UniProtKB-SubCell"/>
</dbReference>
<dbReference type="Pfam" id="PF00435">
    <property type="entry name" value="Spectrin"/>
    <property type="match status" value="1"/>
</dbReference>
<evidence type="ECO:0000256" key="2">
    <source>
        <dbReference type="ARBA" id="ARBA00008619"/>
    </source>
</evidence>
<keyword evidence="4" id="KW-0677">Repeat</keyword>
<accession>M7BS87</accession>
<dbReference type="InterPro" id="IPR012315">
    <property type="entry name" value="KASH"/>
</dbReference>
<keyword evidence="7 15" id="KW-0472">Membrane</keyword>
<evidence type="ECO:0000256" key="14">
    <source>
        <dbReference type="ARBA" id="ARBA00079239"/>
    </source>
</evidence>
<keyword evidence="5" id="KW-0256">Endoplasmic reticulum</keyword>
<evidence type="ECO:0000313" key="19">
    <source>
        <dbReference type="EMBL" id="EMP30972.1"/>
    </source>
</evidence>
<organism evidence="19 20">
    <name type="scientific">Chelonia mydas</name>
    <name type="common">Green sea-turtle</name>
    <name type="synonym">Chelonia agassizi</name>
    <dbReference type="NCBI Taxonomy" id="8469"/>
    <lineage>
        <taxon>Eukaryota</taxon>
        <taxon>Metazoa</taxon>
        <taxon>Chordata</taxon>
        <taxon>Craniata</taxon>
        <taxon>Vertebrata</taxon>
        <taxon>Euteleostomi</taxon>
        <taxon>Archelosauria</taxon>
        <taxon>Testudinata</taxon>
        <taxon>Testudines</taxon>
        <taxon>Cryptodira</taxon>
        <taxon>Durocryptodira</taxon>
        <taxon>Americhelydia</taxon>
        <taxon>Chelonioidea</taxon>
        <taxon>Cheloniidae</taxon>
        <taxon>Chelonia</taxon>
    </lineage>
</organism>
<dbReference type="AlphaFoldDB" id="M7BS87"/>
<dbReference type="GO" id="GO:0034993">
    <property type="term" value="C:meiotic nuclear membrane microtubule tethering complex"/>
    <property type="evidence" value="ECO:0007669"/>
    <property type="project" value="UniProtKB-ARBA"/>
</dbReference>
<comment type="subcellular location">
    <subcellularLocation>
        <location evidence="10">Nucleus outer membrane</location>
        <topology evidence="10">Single-pass type IV membrane protein</topology>
    </subcellularLocation>
    <subcellularLocation>
        <location evidence="1">Rough endoplasmic reticulum</location>
    </subcellularLocation>
</comment>
<evidence type="ECO:0000256" key="5">
    <source>
        <dbReference type="ARBA" id="ARBA00022824"/>
    </source>
</evidence>
<evidence type="ECO:0000313" key="20">
    <source>
        <dbReference type="Proteomes" id="UP000031443"/>
    </source>
</evidence>
<feature type="domain" description="KASH" evidence="18">
    <location>
        <begin position="992"/>
        <end position="1050"/>
    </location>
</feature>
<evidence type="ECO:0000256" key="6">
    <source>
        <dbReference type="ARBA" id="ARBA00022989"/>
    </source>
</evidence>
<dbReference type="Pfam" id="PF10541">
    <property type="entry name" value="KASH"/>
    <property type="match status" value="1"/>
</dbReference>
<dbReference type="InterPro" id="IPR018159">
    <property type="entry name" value="Spectrin/alpha-actinin"/>
</dbReference>
<dbReference type="InterPro" id="IPR002017">
    <property type="entry name" value="Spectrin_repeat"/>
</dbReference>
<dbReference type="Pfam" id="PF25804">
    <property type="entry name" value="SYNE3"/>
    <property type="match status" value="1"/>
</dbReference>
<dbReference type="SMART" id="SM00150">
    <property type="entry name" value="SPEC"/>
    <property type="match status" value="2"/>
</dbReference>
<dbReference type="GO" id="GO:0007097">
    <property type="term" value="P:nuclear migration"/>
    <property type="evidence" value="ECO:0007669"/>
    <property type="project" value="TreeGrafter"/>
</dbReference>
<keyword evidence="16" id="KW-0175">Coiled coil</keyword>
<evidence type="ECO:0000256" key="17">
    <source>
        <dbReference type="SAM" id="Phobius"/>
    </source>
</evidence>
<protein>
    <recommendedName>
        <fullName evidence="12">Nesprin-3</fullName>
    </recommendedName>
    <alternativeName>
        <fullName evidence="13">KASH domain-containing protein 3</fullName>
    </alternativeName>
    <alternativeName>
        <fullName evidence="14">Nuclear envelope spectrin repeat protein 3</fullName>
    </alternativeName>
</protein>
<dbReference type="PROSITE" id="PS51049">
    <property type="entry name" value="KASH"/>
    <property type="match status" value="1"/>
</dbReference>
<sequence>MTQQPQDEFDMSVENAEAWMKAIQERLRINDNTKGPRSALEARLRETEKICALEPEGRVKMDLVLIKADALLRCISEEEKHEILAKLKDIKAMWEETAIYITHCHSRIEWVWLHWSEYLKAQDEFYVWIHNMKVTLEPDIELQLGLKEKQWQLSHSQVLLNDVLNQSVLLERLLEEAASLFNRIGDPSVDEDVQKKMKVEYEEIKTEAQCRVKLLEKITKEHEQYKTNVDQFQSWLNGVTERLNSCLGETTKLPADNGLKTLQNIAKDVKRGEKKLKCLEVQSTGVIQNTSPLGAGKMKDELEELRKALEKLKLICGEEEERIHKILKSESAFQSQARQLEAEVQEFRKMLQRLENDLESEEKPKSEEELVALWRKYIAARAALAAEEPKAERLKAQLKELFRFSQNIQPLSDGVVAAIREYQRAKGKTFKMSTGTETELGQSFQNPLREFQLWKPSAQRLLDSTANVAEPSLTHAFLLQIEECLAESSQFKEQLMMLQLKKDLLSSIFGEERAKSLLAEVTDTAKEREILHKSLLQRKSRLQSLVTQHKDFDAGFVPLQKKLSAIRAKVDLENEPQPDHSGKERRLQRLQMIQEELAEFIVQMEELQNLVHSNPTDLPQMGLPHKDKMNQLSSDYQTLKRSLEIILAQTEKHIQEHWTFNNKLSDLQGWITMTEQKLESYQDARGERNTESRIADLEGLLAEFPDKEIQLHLVGAHGQLVIESSSPEGAAHVHTEMNQLTESLRSLKKMTTSLLSSMQPNTTVVDTRKSITIMGNTRTTGFAFGSSEVTLKRSQSSKHLKCGVQGSDPYWVIRKHIRHLQFGKIDVGAYKSHTNQWKSLSQTHMYCFGYETANVSKEEENSHLLKLMKDFEQWLHVENAKLSKILVTKPSSCEEVKAIQSKLKELQSRVPEGQCLFEDLLSLQTVVGTSEDVEDLRYQWMLYKSKLKNSSSSLTPRSLEEPDGFRKVQNFPIIKLRNVRLEVSQRRPGGMCPFLHRVCWAALPLQILLLFLLLLAFLLPLVEETHSCKLANNFARSFNLMLRYEGPPPT</sequence>
<dbReference type="SUPFAM" id="SSF46966">
    <property type="entry name" value="Spectrin repeat"/>
    <property type="match status" value="4"/>
</dbReference>
<dbReference type="EMBL" id="KB547573">
    <property type="protein sequence ID" value="EMP30972.1"/>
    <property type="molecule type" value="Genomic_DNA"/>
</dbReference>
<keyword evidence="20" id="KW-1185">Reference proteome</keyword>